<feature type="binding site" description="via carbamate group" evidence="4">
    <location>
        <position position="135"/>
    </location>
    <ligand>
        <name>Zn(2+)</name>
        <dbReference type="ChEBI" id="CHEBI:29105"/>
        <label>2</label>
    </ligand>
</feature>
<comment type="similarity">
    <text evidence="5">Belongs to the metallo-dependent hydrolases superfamily. Phosphotriesterase family.</text>
</comment>
<dbReference type="Gene3D" id="3.20.20.140">
    <property type="entry name" value="Metal-dependent hydrolases"/>
    <property type="match status" value="1"/>
</dbReference>
<proteinExistence type="inferred from homology"/>
<evidence type="ECO:0000256" key="3">
    <source>
        <dbReference type="PIRSR" id="PIRSR601559-50"/>
    </source>
</evidence>
<gene>
    <name evidence="6" type="ORF">DFP95_102227</name>
</gene>
<feature type="binding site" description="via carbamate group" evidence="4">
    <location>
        <position position="135"/>
    </location>
    <ligand>
        <name>Zn(2+)</name>
        <dbReference type="ChEBI" id="CHEBI:29105"/>
        <label>1</label>
    </ligand>
</feature>
<evidence type="ECO:0000313" key="7">
    <source>
        <dbReference type="Proteomes" id="UP000256869"/>
    </source>
</evidence>
<keyword evidence="2" id="KW-0378">Hydrolase</keyword>
<dbReference type="OrthoDB" id="105927at2"/>
<organism evidence="6 7">
    <name type="scientific">Cohnella lupini</name>
    <dbReference type="NCBI Taxonomy" id="1294267"/>
    <lineage>
        <taxon>Bacteria</taxon>
        <taxon>Bacillati</taxon>
        <taxon>Bacillota</taxon>
        <taxon>Bacilli</taxon>
        <taxon>Bacillales</taxon>
        <taxon>Paenibacillaceae</taxon>
        <taxon>Cohnella</taxon>
    </lineage>
</organism>
<feature type="binding site" evidence="4">
    <location>
        <position position="169"/>
    </location>
    <ligand>
        <name>Zn(2+)</name>
        <dbReference type="ChEBI" id="CHEBI:29105"/>
        <label>2</label>
    </ligand>
</feature>
<feature type="binding site" evidence="4">
    <location>
        <position position="251"/>
    </location>
    <ligand>
        <name>Zn(2+)</name>
        <dbReference type="ChEBI" id="CHEBI:29105"/>
        <label>1</label>
    </ligand>
</feature>
<evidence type="ECO:0000256" key="2">
    <source>
        <dbReference type="ARBA" id="ARBA00022801"/>
    </source>
</evidence>
<accession>A0A3D9IUK9</accession>
<name>A0A3D9IUK9_9BACL</name>
<evidence type="ECO:0000313" key="6">
    <source>
        <dbReference type="EMBL" id="RED64806.1"/>
    </source>
</evidence>
<evidence type="ECO:0000256" key="4">
    <source>
        <dbReference type="PIRSR" id="PIRSR601559-51"/>
    </source>
</evidence>
<dbReference type="GO" id="GO:0008270">
    <property type="term" value="F:zinc ion binding"/>
    <property type="evidence" value="ECO:0007669"/>
    <property type="project" value="InterPro"/>
</dbReference>
<feature type="binding site" evidence="4">
    <location>
        <position position="20"/>
    </location>
    <ligand>
        <name>Zn(2+)</name>
        <dbReference type="ChEBI" id="CHEBI:29105"/>
        <label>1</label>
    </ligand>
</feature>
<dbReference type="RefSeq" id="WP_115991568.1">
    <property type="nucleotide sequence ID" value="NZ_QRDY01000002.1"/>
</dbReference>
<keyword evidence="1 4" id="KW-0479">Metal-binding</keyword>
<protein>
    <submittedName>
        <fullName evidence="6">Phosphotriesterase-related protein</fullName>
    </submittedName>
</protein>
<dbReference type="EMBL" id="QRDY01000002">
    <property type="protein sequence ID" value="RED64806.1"/>
    <property type="molecule type" value="Genomic_DNA"/>
</dbReference>
<dbReference type="AlphaFoldDB" id="A0A3D9IUK9"/>
<feature type="modified residue" description="N6-carboxylysine" evidence="3 5">
    <location>
        <position position="135"/>
    </location>
</feature>
<dbReference type="InterPro" id="IPR032466">
    <property type="entry name" value="Metal_Hydrolase"/>
</dbReference>
<dbReference type="InterPro" id="IPR001559">
    <property type="entry name" value="Phosphotriesterase"/>
</dbReference>
<evidence type="ECO:0000256" key="5">
    <source>
        <dbReference type="PROSITE-ProRule" id="PRU00679"/>
    </source>
</evidence>
<sequence>MLRTVTGFIDEQTAGRILEHEHVMVGFVEDAKLTPADYDSDEVVGMIGPYMLRLKEAGCSTFVDCAPEYLGRDPYLLKSLSLQTGMQIITNTGYYKKPYLPSFVHLEDERELARRWIREASHGIGDSGVYPGFIKIALNDGKAIDDVQQKILRAAIRTSLETGLTIQCHTIGDDVAAHADRIMEEVSFDRERFIWVHAQSSIDKTILQRLAAKGMWISIDSILPGTYDEHVNLLKELVELGISDRILLSQDTGWYNVGQERGGKLNPYHLLFTDFFPYAQQRGLDSGWLEACVTRHAFQAMSVRK</sequence>
<evidence type="ECO:0000256" key="1">
    <source>
        <dbReference type="ARBA" id="ARBA00022723"/>
    </source>
</evidence>
<dbReference type="PROSITE" id="PS51347">
    <property type="entry name" value="PHOSPHOTRIESTERASE_2"/>
    <property type="match status" value="1"/>
</dbReference>
<dbReference type="PANTHER" id="PTHR10819:SF3">
    <property type="entry name" value="PHOSPHOTRIESTERASE-RELATED PROTEIN"/>
    <property type="match status" value="1"/>
</dbReference>
<dbReference type="SUPFAM" id="SSF51556">
    <property type="entry name" value="Metallo-dependent hydrolases"/>
    <property type="match status" value="1"/>
</dbReference>
<dbReference type="Proteomes" id="UP000256869">
    <property type="component" value="Unassembled WGS sequence"/>
</dbReference>
<reference evidence="6 7" key="1">
    <citation type="submission" date="2018-07" db="EMBL/GenBank/DDBJ databases">
        <title>Genomic Encyclopedia of Type Strains, Phase III (KMG-III): the genomes of soil and plant-associated and newly described type strains.</title>
        <authorList>
            <person name="Whitman W."/>
        </authorList>
    </citation>
    <scope>NUCLEOTIDE SEQUENCE [LARGE SCALE GENOMIC DNA]</scope>
    <source>
        <strain evidence="6 7">CECT 8236</strain>
    </source>
</reference>
<feature type="binding site" evidence="4">
    <location>
        <position position="197"/>
    </location>
    <ligand>
        <name>Zn(2+)</name>
        <dbReference type="ChEBI" id="CHEBI:29105"/>
        <label>2</label>
    </ligand>
</feature>
<comment type="caution">
    <text evidence="6">The sequence shown here is derived from an EMBL/GenBank/DDBJ whole genome shotgun (WGS) entry which is preliminary data.</text>
</comment>
<keyword evidence="7" id="KW-1185">Reference proteome</keyword>
<comment type="cofactor">
    <cofactor evidence="4">
        <name>a divalent metal cation</name>
        <dbReference type="ChEBI" id="CHEBI:60240"/>
    </cofactor>
    <text evidence="4">Binds 2 divalent metal cations per subunit.</text>
</comment>
<dbReference type="Pfam" id="PF02126">
    <property type="entry name" value="PTE"/>
    <property type="match status" value="1"/>
</dbReference>
<dbReference type="GO" id="GO:0016787">
    <property type="term" value="F:hydrolase activity"/>
    <property type="evidence" value="ECO:0007669"/>
    <property type="project" value="UniProtKB-KW"/>
</dbReference>
<dbReference type="PANTHER" id="PTHR10819">
    <property type="entry name" value="PHOSPHOTRIESTERASE-RELATED"/>
    <property type="match status" value="1"/>
</dbReference>
<feature type="binding site" evidence="4">
    <location>
        <position position="22"/>
    </location>
    <ligand>
        <name>Zn(2+)</name>
        <dbReference type="ChEBI" id="CHEBI:29105"/>
        <label>1</label>
    </ligand>
</feature>